<gene>
    <name evidence="3" type="ORF">HUE56_10475</name>
</gene>
<dbReference type="AlphaFoldDB" id="A0A6N1AI63"/>
<keyword evidence="4" id="KW-1185">Reference proteome</keyword>
<dbReference type="SUPFAM" id="SSF55729">
    <property type="entry name" value="Acyl-CoA N-acyltransferases (Nat)"/>
    <property type="match status" value="1"/>
</dbReference>
<reference evidence="3 4" key="1">
    <citation type="submission" date="2020-06" db="EMBL/GenBank/DDBJ databases">
        <title>Complete genome of Azosprillum oryzae KACC14407.</title>
        <authorList>
            <person name="Kim M."/>
            <person name="Park Y.-J."/>
            <person name="Shin J.-H."/>
        </authorList>
    </citation>
    <scope>NUCLEOTIDE SEQUENCE [LARGE SCALE GENOMIC DNA]</scope>
    <source>
        <strain evidence="3 4">KACC 14407</strain>
    </source>
</reference>
<protein>
    <submittedName>
        <fullName evidence="3">GNAT family N-acetyltransferase</fullName>
    </submittedName>
</protein>
<sequence>MAEIAIDKVDALKTADLHDLCDAADDAIRAGGGFGWVEPPPRDVMERFWKGVLVVPERVLFVARLDGVVAGSAQLVKPPRNNEAQAHAAQLTTSFVAPWARGHGLARRLTLAVVEEARAVGFRVLNLDVRVTQEAAIALYESLGFRRWGTHPFYALVQGQPLAGHFYCKDLQPDSPPPAE</sequence>
<keyword evidence="1 3" id="KW-0808">Transferase</keyword>
<dbReference type="PANTHER" id="PTHR13947:SF37">
    <property type="entry name" value="LD18367P"/>
    <property type="match status" value="1"/>
</dbReference>
<dbReference type="Pfam" id="PF00583">
    <property type="entry name" value="Acetyltransf_1"/>
    <property type="match status" value="1"/>
</dbReference>
<dbReference type="InterPro" id="IPR016181">
    <property type="entry name" value="Acyl_CoA_acyltransferase"/>
</dbReference>
<dbReference type="KEGG" id="aoz:HUE56_10475"/>
<organism evidence="3 4">
    <name type="scientific">Azospirillum oryzae</name>
    <dbReference type="NCBI Taxonomy" id="286727"/>
    <lineage>
        <taxon>Bacteria</taxon>
        <taxon>Pseudomonadati</taxon>
        <taxon>Pseudomonadota</taxon>
        <taxon>Alphaproteobacteria</taxon>
        <taxon>Rhodospirillales</taxon>
        <taxon>Azospirillaceae</taxon>
        <taxon>Azospirillum</taxon>
    </lineage>
</organism>
<name>A0A6N1AI63_9PROT</name>
<feature type="domain" description="N-acetyltransferase" evidence="2">
    <location>
        <begin position="7"/>
        <end position="173"/>
    </location>
</feature>
<accession>A0A6N1AI63</accession>
<proteinExistence type="predicted"/>
<evidence type="ECO:0000259" key="2">
    <source>
        <dbReference type="PROSITE" id="PS51186"/>
    </source>
</evidence>
<dbReference type="PROSITE" id="PS51186">
    <property type="entry name" value="GNAT"/>
    <property type="match status" value="1"/>
</dbReference>
<evidence type="ECO:0000313" key="3">
    <source>
        <dbReference type="EMBL" id="QKS50949.1"/>
    </source>
</evidence>
<dbReference type="GO" id="GO:0008080">
    <property type="term" value="F:N-acetyltransferase activity"/>
    <property type="evidence" value="ECO:0007669"/>
    <property type="project" value="InterPro"/>
</dbReference>
<dbReference type="Gene3D" id="3.40.630.30">
    <property type="match status" value="1"/>
</dbReference>
<dbReference type="EMBL" id="CP054619">
    <property type="protein sequence ID" value="QKS50949.1"/>
    <property type="molecule type" value="Genomic_DNA"/>
</dbReference>
<dbReference type="InterPro" id="IPR000182">
    <property type="entry name" value="GNAT_dom"/>
</dbReference>
<dbReference type="RefSeq" id="WP_149200829.1">
    <property type="nucleotide sequence ID" value="NZ_BSOV01000014.1"/>
</dbReference>
<dbReference type="InterPro" id="IPR050769">
    <property type="entry name" value="NAT_camello-type"/>
</dbReference>
<dbReference type="OrthoDB" id="9803907at2"/>
<dbReference type="Proteomes" id="UP000509702">
    <property type="component" value="Chromosome"/>
</dbReference>
<dbReference type="PANTHER" id="PTHR13947">
    <property type="entry name" value="GNAT FAMILY N-ACETYLTRANSFERASE"/>
    <property type="match status" value="1"/>
</dbReference>
<dbReference type="CDD" id="cd04301">
    <property type="entry name" value="NAT_SF"/>
    <property type="match status" value="1"/>
</dbReference>
<evidence type="ECO:0000256" key="1">
    <source>
        <dbReference type="ARBA" id="ARBA00022679"/>
    </source>
</evidence>
<evidence type="ECO:0000313" key="4">
    <source>
        <dbReference type="Proteomes" id="UP000509702"/>
    </source>
</evidence>